<dbReference type="EMBL" id="BMAO01001582">
    <property type="protein sequence ID" value="GFQ74525.1"/>
    <property type="molecule type" value="Genomic_DNA"/>
</dbReference>
<keyword evidence="2" id="KW-1185">Reference proteome</keyword>
<evidence type="ECO:0000313" key="1">
    <source>
        <dbReference type="EMBL" id="GFQ74525.1"/>
    </source>
</evidence>
<dbReference type="OrthoDB" id="6514278at2759"/>
<accession>A0A8X6KFH9</accession>
<gene>
    <name evidence="1" type="primary">EVAR_58873_1</name>
    <name evidence="1" type="ORF">TNCT_77151</name>
</gene>
<evidence type="ECO:0000313" key="2">
    <source>
        <dbReference type="Proteomes" id="UP000887116"/>
    </source>
</evidence>
<protein>
    <submittedName>
        <fullName evidence="1">DDE Tnp4 domain-containing protein</fullName>
    </submittedName>
</protein>
<sequence>MDFVSDSDLPDFSRLTWKELRYLTLGIYLLKHCRSFTHEHLNQSGLYSLYVNREDSSVVRLQLRLRHTSSKVYNIWIRRGIGHNPNIEWYFQCKAGLTRYLRLTK</sequence>
<proteinExistence type="predicted"/>
<dbReference type="Proteomes" id="UP000887116">
    <property type="component" value="Unassembled WGS sequence"/>
</dbReference>
<comment type="caution">
    <text evidence="1">The sequence shown here is derived from an EMBL/GenBank/DDBJ whole genome shotgun (WGS) entry which is preliminary data.</text>
</comment>
<dbReference type="AlphaFoldDB" id="A0A8X6KFH9"/>
<organism evidence="1 2">
    <name type="scientific">Trichonephila clavata</name>
    <name type="common">Joro spider</name>
    <name type="synonym">Nephila clavata</name>
    <dbReference type="NCBI Taxonomy" id="2740835"/>
    <lineage>
        <taxon>Eukaryota</taxon>
        <taxon>Metazoa</taxon>
        <taxon>Ecdysozoa</taxon>
        <taxon>Arthropoda</taxon>
        <taxon>Chelicerata</taxon>
        <taxon>Arachnida</taxon>
        <taxon>Araneae</taxon>
        <taxon>Araneomorphae</taxon>
        <taxon>Entelegynae</taxon>
        <taxon>Araneoidea</taxon>
        <taxon>Nephilidae</taxon>
        <taxon>Trichonephila</taxon>
    </lineage>
</organism>
<reference evidence="1" key="1">
    <citation type="submission" date="2020-07" db="EMBL/GenBank/DDBJ databases">
        <title>Multicomponent nature underlies the extraordinary mechanical properties of spider dragline silk.</title>
        <authorList>
            <person name="Kono N."/>
            <person name="Nakamura H."/>
            <person name="Mori M."/>
            <person name="Yoshida Y."/>
            <person name="Ohtoshi R."/>
            <person name="Malay A.D."/>
            <person name="Moran D.A.P."/>
            <person name="Tomita M."/>
            <person name="Numata K."/>
            <person name="Arakawa K."/>
        </authorList>
    </citation>
    <scope>NUCLEOTIDE SEQUENCE</scope>
</reference>
<name>A0A8X6KFH9_TRICU</name>